<gene>
    <name evidence="2" type="ORF">PC9H_010679</name>
</gene>
<sequence>MNHDDQAAYTKLHNAHLHDGSGPLLGVYRTNAYGLFAMQDISVDRSLRRYLWWRLQRPLQDKPQARPDLFSTCCPNADRSFHRATLSMQLYAVRTIKKGEEITTSYCNHLAPYAARQISLAPYGIRCDCPACVDHVESDKNRLRISRVQDAVPAIVKWAANPALPSDLLLTPSLKMLELLESEGLEATPQYLLVLYQTMLIYSALGTSSVNARCLFYMERWTRLKRWDVKGRKINYAEQGIRDMEKIRIASFARRLLSPGDEEEAVVVFDTDISEAD</sequence>
<accession>A0A8H6ZP75</accession>
<evidence type="ECO:0000313" key="3">
    <source>
        <dbReference type="Proteomes" id="UP000623687"/>
    </source>
</evidence>
<dbReference type="Proteomes" id="UP000623687">
    <property type="component" value="Unassembled WGS sequence"/>
</dbReference>
<reference evidence="2" key="1">
    <citation type="submission" date="2019-07" db="EMBL/GenBank/DDBJ databases">
        <authorList>
            <person name="Palmer J.M."/>
        </authorList>
    </citation>
    <scope>NUCLEOTIDE SEQUENCE</scope>
    <source>
        <strain evidence="2">PC9</strain>
    </source>
</reference>
<comment type="caution">
    <text evidence="2">The sequence shown here is derived from an EMBL/GenBank/DDBJ whole genome shotgun (WGS) entry which is preliminary data.</text>
</comment>
<dbReference type="PANTHER" id="PTHR47332:SF2">
    <property type="entry name" value="SET-6"/>
    <property type="match status" value="1"/>
</dbReference>
<protein>
    <recommendedName>
        <fullName evidence="1">SET domain-containing protein</fullName>
    </recommendedName>
</protein>
<name>A0A8H6ZP75_PLEOS</name>
<dbReference type="SUPFAM" id="SSF82199">
    <property type="entry name" value="SET domain"/>
    <property type="match status" value="1"/>
</dbReference>
<dbReference type="RefSeq" id="XP_036627555.1">
    <property type="nucleotide sequence ID" value="XM_036780172.1"/>
</dbReference>
<dbReference type="AlphaFoldDB" id="A0A8H6ZP75"/>
<dbReference type="EMBL" id="JACETU010000008">
    <property type="protein sequence ID" value="KAF7422523.1"/>
    <property type="molecule type" value="Genomic_DNA"/>
</dbReference>
<feature type="domain" description="SET" evidence="1">
    <location>
        <begin position="23"/>
        <end position="107"/>
    </location>
</feature>
<dbReference type="GeneID" id="59380497"/>
<dbReference type="Gene3D" id="2.170.270.10">
    <property type="entry name" value="SET domain"/>
    <property type="match status" value="1"/>
</dbReference>
<evidence type="ECO:0000259" key="1">
    <source>
        <dbReference type="PROSITE" id="PS50280"/>
    </source>
</evidence>
<dbReference type="PROSITE" id="PS50280">
    <property type="entry name" value="SET"/>
    <property type="match status" value="1"/>
</dbReference>
<keyword evidence="3" id="KW-1185">Reference proteome</keyword>
<dbReference type="InterPro" id="IPR053185">
    <property type="entry name" value="SET_domain_protein"/>
</dbReference>
<evidence type="ECO:0000313" key="2">
    <source>
        <dbReference type="EMBL" id="KAF7422523.1"/>
    </source>
</evidence>
<dbReference type="CDD" id="cd20071">
    <property type="entry name" value="SET_SMYD"/>
    <property type="match status" value="1"/>
</dbReference>
<proteinExistence type="predicted"/>
<organism evidence="2 3">
    <name type="scientific">Pleurotus ostreatus</name>
    <name type="common">Oyster mushroom</name>
    <name type="synonym">White-rot fungus</name>
    <dbReference type="NCBI Taxonomy" id="5322"/>
    <lineage>
        <taxon>Eukaryota</taxon>
        <taxon>Fungi</taxon>
        <taxon>Dikarya</taxon>
        <taxon>Basidiomycota</taxon>
        <taxon>Agaricomycotina</taxon>
        <taxon>Agaricomycetes</taxon>
        <taxon>Agaricomycetidae</taxon>
        <taxon>Agaricales</taxon>
        <taxon>Pleurotineae</taxon>
        <taxon>Pleurotaceae</taxon>
        <taxon>Pleurotus</taxon>
    </lineage>
</organism>
<dbReference type="OrthoDB" id="5945798at2759"/>
<dbReference type="Pfam" id="PF00856">
    <property type="entry name" value="SET"/>
    <property type="match status" value="1"/>
</dbReference>
<dbReference type="InterPro" id="IPR046341">
    <property type="entry name" value="SET_dom_sf"/>
</dbReference>
<dbReference type="VEuPathDB" id="FungiDB:PC9H_010679"/>
<dbReference type="PANTHER" id="PTHR47332">
    <property type="entry name" value="SET DOMAIN-CONTAINING PROTEIN 5"/>
    <property type="match status" value="1"/>
</dbReference>
<dbReference type="InterPro" id="IPR001214">
    <property type="entry name" value="SET_dom"/>
</dbReference>